<organism evidence="2 3">
    <name type="scientific">Listeria newyorkensis</name>
    <dbReference type="NCBI Taxonomy" id="1497681"/>
    <lineage>
        <taxon>Bacteria</taxon>
        <taxon>Bacillati</taxon>
        <taxon>Bacillota</taxon>
        <taxon>Bacilli</taxon>
        <taxon>Bacillales</taxon>
        <taxon>Listeriaceae</taxon>
        <taxon>Listeria</taxon>
    </lineage>
</organism>
<proteinExistence type="predicted"/>
<dbReference type="Proteomes" id="UP000236500">
    <property type="component" value="Unassembled WGS sequence"/>
</dbReference>
<name>A0ABX4XQB3_9LIST</name>
<evidence type="ECO:0000259" key="1">
    <source>
        <dbReference type="Pfam" id="PF13545"/>
    </source>
</evidence>
<dbReference type="InterPro" id="IPR036390">
    <property type="entry name" value="WH_DNA-bd_sf"/>
</dbReference>
<comment type="caution">
    <text evidence="2">The sequence shown here is derived from an EMBL/GenBank/DDBJ whole genome shotgun (WGS) entry which is preliminary data.</text>
</comment>
<dbReference type="EMBL" id="MPDH01000002">
    <property type="protein sequence ID" value="PNP94343.1"/>
    <property type="molecule type" value="Genomic_DNA"/>
</dbReference>
<accession>A0ABX4XQB3</accession>
<dbReference type="InterPro" id="IPR012318">
    <property type="entry name" value="HTH_CRP"/>
</dbReference>
<dbReference type="SUPFAM" id="SSF46785">
    <property type="entry name" value="Winged helix' DNA-binding domain"/>
    <property type="match status" value="1"/>
</dbReference>
<dbReference type="RefSeq" id="WP_036094721.1">
    <property type="nucleotide sequence ID" value="NZ_BJEY01000003.1"/>
</dbReference>
<dbReference type="Pfam" id="PF13545">
    <property type="entry name" value="HTH_Crp_2"/>
    <property type="match status" value="1"/>
</dbReference>
<evidence type="ECO:0000313" key="3">
    <source>
        <dbReference type="Proteomes" id="UP000236500"/>
    </source>
</evidence>
<dbReference type="InterPro" id="IPR014710">
    <property type="entry name" value="RmlC-like_jellyroll"/>
</dbReference>
<protein>
    <recommendedName>
        <fullName evidence="1">HTH crp-type domain-containing protein</fullName>
    </recommendedName>
</protein>
<gene>
    <name evidence="2" type="ORF">BMT55_02325</name>
</gene>
<feature type="domain" description="HTH crp-type" evidence="1">
    <location>
        <begin position="108"/>
        <end position="177"/>
    </location>
</feature>
<evidence type="ECO:0000313" key="2">
    <source>
        <dbReference type="EMBL" id="PNP94343.1"/>
    </source>
</evidence>
<sequence>MGKRQAVITLQKEEYLEENGEYIILSGHLTCSMGEQLLCFLREGERAMLHDQLLPEALVYQARDVVRLLKLESSMTNMRLEERYREFEKEIVGLMMERMEMLTQQKKQRLVSTLLKLGREIGVIEGANCRIPKVWNQIELASYINCTREYLLTQKRVLREEGVILDSHQWVLLDWERWTGKVAVTQI</sequence>
<reference evidence="2 3" key="1">
    <citation type="submission" date="2016-11" db="EMBL/GenBank/DDBJ databases">
        <title>Whole Genome Sequence of Listeria newyorkensis.</title>
        <authorList>
            <person name="Frink S."/>
            <person name="Morales C."/>
            <person name="Kiang D."/>
        </authorList>
    </citation>
    <scope>NUCLEOTIDE SEQUENCE [LARGE SCALE GENOMIC DNA]</scope>
    <source>
        <strain evidence="2 3">F1604011-044</strain>
    </source>
</reference>
<dbReference type="Gene3D" id="2.60.120.10">
    <property type="entry name" value="Jelly Rolls"/>
    <property type="match status" value="1"/>
</dbReference>
<keyword evidence="3" id="KW-1185">Reference proteome</keyword>